<dbReference type="PANTHER" id="PTHR10161:SF14">
    <property type="entry name" value="TARTRATE-RESISTANT ACID PHOSPHATASE TYPE 5"/>
    <property type="match status" value="1"/>
</dbReference>
<dbReference type="InterPro" id="IPR051558">
    <property type="entry name" value="Metallophosphoesterase_PAP"/>
</dbReference>
<keyword evidence="2" id="KW-0378">Hydrolase</keyword>
<dbReference type="InterPro" id="IPR029052">
    <property type="entry name" value="Metallo-depent_PP-like"/>
</dbReference>
<name>A0A917PFN0_9DEIO</name>
<accession>A0A917PFN0</accession>
<dbReference type="Gene3D" id="3.60.21.10">
    <property type="match status" value="1"/>
</dbReference>
<keyword evidence="1 3" id="KW-0732">Signal</keyword>
<gene>
    <name evidence="5" type="ORF">GCM10008939_19170</name>
</gene>
<reference evidence="5" key="2">
    <citation type="submission" date="2020-09" db="EMBL/GenBank/DDBJ databases">
        <authorList>
            <person name="Sun Q."/>
            <person name="Ohkuma M."/>
        </authorList>
    </citation>
    <scope>NUCLEOTIDE SEQUENCE</scope>
    <source>
        <strain evidence="5">JCM 14371</strain>
    </source>
</reference>
<feature type="domain" description="Calcineurin-like phosphoesterase" evidence="4">
    <location>
        <begin position="41"/>
        <end position="263"/>
    </location>
</feature>
<dbReference type="SUPFAM" id="SSF56300">
    <property type="entry name" value="Metallo-dependent phosphatases"/>
    <property type="match status" value="1"/>
</dbReference>
<dbReference type="AlphaFoldDB" id="A0A917PFN0"/>
<feature type="signal peptide" evidence="3">
    <location>
        <begin position="1"/>
        <end position="17"/>
    </location>
</feature>
<evidence type="ECO:0000256" key="2">
    <source>
        <dbReference type="ARBA" id="ARBA00022801"/>
    </source>
</evidence>
<evidence type="ECO:0000259" key="4">
    <source>
        <dbReference type="Pfam" id="PF00149"/>
    </source>
</evidence>
<evidence type="ECO:0000313" key="6">
    <source>
        <dbReference type="Proteomes" id="UP000635726"/>
    </source>
</evidence>
<proteinExistence type="predicted"/>
<keyword evidence="6" id="KW-1185">Reference proteome</keyword>
<reference evidence="5" key="1">
    <citation type="journal article" date="2014" name="Int. J. Syst. Evol. Microbiol.">
        <title>Complete genome sequence of Corynebacterium casei LMG S-19264T (=DSM 44701T), isolated from a smear-ripened cheese.</title>
        <authorList>
            <consortium name="US DOE Joint Genome Institute (JGI-PGF)"/>
            <person name="Walter F."/>
            <person name="Albersmeier A."/>
            <person name="Kalinowski J."/>
            <person name="Ruckert C."/>
        </authorList>
    </citation>
    <scope>NUCLEOTIDE SEQUENCE</scope>
    <source>
        <strain evidence="5">JCM 14371</strain>
    </source>
</reference>
<evidence type="ECO:0000256" key="3">
    <source>
        <dbReference type="SAM" id="SignalP"/>
    </source>
</evidence>
<evidence type="ECO:0000313" key="5">
    <source>
        <dbReference type="EMBL" id="GGJ75017.1"/>
    </source>
</evidence>
<dbReference type="RefSeq" id="WP_188962781.1">
    <property type="nucleotide sequence ID" value="NZ_BMOE01000005.1"/>
</dbReference>
<dbReference type="Proteomes" id="UP000635726">
    <property type="component" value="Unassembled WGS sequence"/>
</dbReference>
<dbReference type="EMBL" id="BMOE01000005">
    <property type="protein sequence ID" value="GGJ75017.1"/>
    <property type="molecule type" value="Genomic_DNA"/>
</dbReference>
<dbReference type="GO" id="GO:0016787">
    <property type="term" value="F:hydrolase activity"/>
    <property type="evidence" value="ECO:0007669"/>
    <property type="project" value="UniProtKB-KW"/>
</dbReference>
<dbReference type="PANTHER" id="PTHR10161">
    <property type="entry name" value="TARTRATE-RESISTANT ACID PHOSPHATASE TYPE 5"/>
    <property type="match status" value="1"/>
</dbReference>
<evidence type="ECO:0000256" key="1">
    <source>
        <dbReference type="ARBA" id="ARBA00022729"/>
    </source>
</evidence>
<sequence>MRSLLLLPLLLAACAPASTTTRVFPDVALTLPAPAGADTVRVIVMGDQGKGGAVQDAVARAMRAMCRDLGCDLGLGMGDNFYPKAPPDARSPLFRDRFAALYGEIGVPFLMAAGNHDESWVQGGDGADPAGLESELGYARLDPQWVMPAHFYRAAWADLLQVFVVDTSPLASYLPNRDPVFRPGGPFERAQRDWLRGALAGSAARWNVVVGHHPLLNNGLHGSAGSYTYGRLLPWAGGEPVRALYRDAACGRADVIAAGHDHTLQVFPADNAACPGTRLIVSGAAGEVTGPGPGRTPSEFQAMNTPGFFWMSFTRDALTLRAFTVDAAGVPTQAYASVTRKP</sequence>
<dbReference type="Pfam" id="PF00149">
    <property type="entry name" value="Metallophos"/>
    <property type="match status" value="1"/>
</dbReference>
<feature type="chain" id="PRO_5038013097" description="Calcineurin-like phosphoesterase domain-containing protein" evidence="3">
    <location>
        <begin position="18"/>
        <end position="342"/>
    </location>
</feature>
<organism evidence="5 6">
    <name type="scientific">Deinococcus aquiradiocola</name>
    <dbReference type="NCBI Taxonomy" id="393059"/>
    <lineage>
        <taxon>Bacteria</taxon>
        <taxon>Thermotogati</taxon>
        <taxon>Deinococcota</taxon>
        <taxon>Deinococci</taxon>
        <taxon>Deinococcales</taxon>
        <taxon>Deinococcaceae</taxon>
        <taxon>Deinococcus</taxon>
    </lineage>
</organism>
<protein>
    <recommendedName>
        <fullName evidence="4">Calcineurin-like phosphoesterase domain-containing protein</fullName>
    </recommendedName>
</protein>
<dbReference type="InterPro" id="IPR004843">
    <property type="entry name" value="Calcineurin-like_PHP"/>
</dbReference>
<comment type="caution">
    <text evidence="5">The sequence shown here is derived from an EMBL/GenBank/DDBJ whole genome shotgun (WGS) entry which is preliminary data.</text>
</comment>